<name>A0A354M239_9BACT</name>
<evidence type="ECO:0000313" key="2">
    <source>
        <dbReference type="EMBL" id="HBJ08578.1"/>
    </source>
</evidence>
<dbReference type="EMBL" id="DNWC01000084">
    <property type="protein sequence ID" value="HBJ08578.1"/>
    <property type="molecule type" value="Genomic_DNA"/>
</dbReference>
<dbReference type="Gene3D" id="3.40.50.720">
    <property type="entry name" value="NAD(P)-binding Rossmann-like Domain"/>
    <property type="match status" value="1"/>
</dbReference>
<organism evidence="2 3">
    <name type="scientific">Coprobacter fastidiosus</name>
    <dbReference type="NCBI Taxonomy" id="1099853"/>
    <lineage>
        <taxon>Bacteria</taxon>
        <taxon>Pseudomonadati</taxon>
        <taxon>Bacteroidota</taxon>
        <taxon>Bacteroidia</taxon>
        <taxon>Bacteroidales</taxon>
        <taxon>Barnesiellaceae</taxon>
        <taxon>Coprobacter</taxon>
    </lineage>
</organism>
<dbReference type="AlphaFoldDB" id="A0A354M239"/>
<feature type="domain" description="NAD-dependent epimerase/dehydratase" evidence="1">
    <location>
        <begin position="5"/>
        <end position="229"/>
    </location>
</feature>
<dbReference type="InterPro" id="IPR001509">
    <property type="entry name" value="Epimerase_deHydtase"/>
</dbReference>
<dbReference type="InterPro" id="IPR050177">
    <property type="entry name" value="Lipid_A_modif_metabolic_enz"/>
</dbReference>
<sequence>MLKKILVTGAGGFIGGFIVEEALRRGYETWAGVRASTNKEYLKDENIKFIDLKFNDKEQLKKQLSEQKEKFGAWDYIVHNLGVTKCKNPEDFDLINYGFVKNFTEALIETETVPEQFIMMSSLGAWGIGDETGFTPIRQSDVPHPNTRYGKSKLKAEQHLYSLSNFPYVIMRPTGVYGPREKDYYLMMKTIKFGFDFSVGYKKQLITFIYVRDLVKAIFLAIDKGVKQRGYFISDGGAYTSTQFRKYIASAMGKRFVIPIRLPLVFLKIVSYCAEFFASLTGSASTLNRDKYNIMKQRNWICDITPLQKELEFEPDYPLEKGVYETVNWYKKSGWL</sequence>
<dbReference type="Pfam" id="PF01370">
    <property type="entry name" value="Epimerase"/>
    <property type="match status" value="1"/>
</dbReference>
<dbReference type="SUPFAM" id="SSF51735">
    <property type="entry name" value="NAD(P)-binding Rossmann-fold domains"/>
    <property type="match status" value="1"/>
</dbReference>
<dbReference type="PANTHER" id="PTHR43245">
    <property type="entry name" value="BIFUNCTIONAL POLYMYXIN RESISTANCE PROTEIN ARNA"/>
    <property type="match status" value="1"/>
</dbReference>
<dbReference type="PANTHER" id="PTHR43245:SF58">
    <property type="entry name" value="BLL5923 PROTEIN"/>
    <property type="match status" value="1"/>
</dbReference>
<accession>A0A354M239</accession>
<dbReference type="InterPro" id="IPR036291">
    <property type="entry name" value="NAD(P)-bd_dom_sf"/>
</dbReference>
<proteinExistence type="predicted"/>
<comment type="caution">
    <text evidence="2">The sequence shown here is derived from an EMBL/GenBank/DDBJ whole genome shotgun (WGS) entry which is preliminary data.</text>
</comment>
<protein>
    <submittedName>
        <fullName evidence="2">NAD-dependent dehydratase</fullName>
    </submittedName>
</protein>
<reference evidence="2 3" key="1">
    <citation type="journal article" date="2018" name="Nat. Biotechnol.">
        <title>A standardized bacterial taxonomy based on genome phylogeny substantially revises the tree of life.</title>
        <authorList>
            <person name="Parks D.H."/>
            <person name="Chuvochina M."/>
            <person name="Waite D.W."/>
            <person name="Rinke C."/>
            <person name="Skarshewski A."/>
            <person name="Chaumeil P.A."/>
            <person name="Hugenholtz P."/>
        </authorList>
    </citation>
    <scope>NUCLEOTIDE SEQUENCE [LARGE SCALE GENOMIC DNA]</scope>
    <source>
        <strain evidence="2">UBA11482</strain>
    </source>
</reference>
<evidence type="ECO:0000313" key="3">
    <source>
        <dbReference type="Proteomes" id="UP000262954"/>
    </source>
</evidence>
<gene>
    <name evidence="2" type="ORF">DDY73_06185</name>
</gene>
<evidence type="ECO:0000259" key="1">
    <source>
        <dbReference type="Pfam" id="PF01370"/>
    </source>
</evidence>
<dbReference type="Proteomes" id="UP000262954">
    <property type="component" value="Unassembled WGS sequence"/>
</dbReference>